<proteinExistence type="inferred from homology"/>
<dbReference type="InterPro" id="IPR001944">
    <property type="entry name" value="Glycoside_Hdrlase_35"/>
</dbReference>
<evidence type="ECO:0000313" key="4">
    <source>
        <dbReference type="EMBL" id="TWD82578.1"/>
    </source>
</evidence>
<dbReference type="AlphaFoldDB" id="A0A561BUQ5"/>
<evidence type="ECO:0000256" key="2">
    <source>
        <dbReference type="RuleBase" id="RU003679"/>
    </source>
</evidence>
<gene>
    <name evidence="4" type="ORF">FB561_3712</name>
</gene>
<dbReference type="InterPro" id="IPR031330">
    <property type="entry name" value="Gly_Hdrlase_35_cat"/>
</dbReference>
<reference evidence="4 5" key="1">
    <citation type="submission" date="2019-06" db="EMBL/GenBank/DDBJ databases">
        <title>Sequencing the genomes of 1000 actinobacteria strains.</title>
        <authorList>
            <person name="Klenk H.-P."/>
        </authorList>
    </citation>
    <scope>NUCLEOTIDE SEQUENCE [LARGE SCALE GENOMIC DNA]</scope>
    <source>
        <strain evidence="4 5">DSM 24683</strain>
    </source>
</reference>
<dbReference type="GO" id="GO:0005975">
    <property type="term" value="P:carbohydrate metabolic process"/>
    <property type="evidence" value="ECO:0007669"/>
    <property type="project" value="InterPro"/>
</dbReference>
<feature type="domain" description="Glycoside hydrolase 35 catalytic" evidence="3">
    <location>
        <begin position="302"/>
        <end position="404"/>
    </location>
</feature>
<sequence length="795" mass="86625">MSGAVRTHSVKVGAPEPALTGHLRLGGRSKSGSEISVDSRSLWRDGTPWFPVMGEFHYSRYPRAEWESELRKIKAGGITIVGAYVFWILHEERKGVYRWDGDRDLRRFVELCHQVGLEVVARIGPWGHGEARNGAFPDWLMDLDLEARTDDPRYLAIVRPWYSEIARQLEGLFWLDGGPVVAVQIENELYDQPEHLRTLKRMAKDVGFDVPIWTVTGWGRADIPRDEFIPLFGGYPEAAWDEHDAGWAKQSRLHFFFTHVRDDFTIGSDLRQEGGSAADSMADTGGGGAIGGNTEGATGPELERYPFATCELGGGMYTAYHRRPRIAADDIAAISLVKLGSGSTWQGYYMYHGGTQVIGELSTTQESHATGYPNDLPLLTYDFQAPLSEYGQVRPSFAALRQHATWIAAEGSKLARMVTTLPDDAPTDPENRAALRWAVRSDGDSGYLFVNNHQPVEHLAEQAGIRFEVAGLGADAITIPTAGCDIPSGAYFAWPLRLDISGARLSASAQVVARTQVGDRDALVLAAVDGSPIELQVEGGSVRDLPEGASVRERSGLVTVTQLTAGLDCKVTIAGPQGATDVYVLAAPDRLCVSVVDREVYRSADPVVSFSGGPRVVTTSERVTVHQLTDEGWRGIELQGASADQVVASRAVRSAGPPRDIPRGGSLGRASAPVDEDFAAAAEWHLDTSELAAFVDNDEHDGDVLLRIDYLGDVARLYAGDRLLADHFWYGPAWEVGLDRLGREVLRDGLRLLVLPLAEGPPIYLSPGEVPHYESGVALDLRGVTAFRRVTVPVA</sequence>
<accession>A0A561BUQ5</accession>
<dbReference type="Proteomes" id="UP000318380">
    <property type="component" value="Unassembled WGS sequence"/>
</dbReference>
<protein>
    <submittedName>
        <fullName evidence="4">Glycosyl hydrolase family 35</fullName>
    </submittedName>
</protein>
<dbReference type="GO" id="GO:0004553">
    <property type="term" value="F:hydrolase activity, hydrolyzing O-glycosyl compounds"/>
    <property type="evidence" value="ECO:0007669"/>
    <property type="project" value="InterPro"/>
</dbReference>
<comment type="similarity">
    <text evidence="1 2">Belongs to the glycosyl hydrolase 35 family.</text>
</comment>
<evidence type="ECO:0000259" key="3">
    <source>
        <dbReference type="Pfam" id="PF01301"/>
    </source>
</evidence>
<dbReference type="RefSeq" id="WP_202880652.1">
    <property type="nucleotide sequence ID" value="NZ_VIVK01000001.1"/>
</dbReference>
<dbReference type="EMBL" id="VIVK01000001">
    <property type="protein sequence ID" value="TWD82578.1"/>
    <property type="molecule type" value="Genomic_DNA"/>
</dbReference>
<dbReference type="Gene3D" id="3.20.20.80">
    <property type="entry name" value="Glycosidases"/>
    <property type="match status" value="1"/>
</dbReference>
<dbReference type="SUPFAM" id="SSF51445">
    <property type="entry name" value="(Trans)glycosidases"/>
    <property type="match status" value="1"/>
</dbReference>
<keyword evidence="4" id="KW-0378">Hydrolase</keyword>
<evidence type="ECO:0000256" key="1">
    <source>
        <dbReference type="ARBA" id="ARBA00009809"/>
    </source>
</evidence>
<dbReference type="Pfam" id="PF01301">
    <property type="entry name" value="Glyco_hydro_35"/>
    <property type="match status" value="2"/>
</dbReference>
<comment type="caution">
    <text evidence="4">The sequence shown here is derived from an EMBL/GenBank/DDBJ whole genome shotgun (WGS) entry which is preliminary data.</text>
</comment>
<name>A0A561BUQ5_9ACTN</name>
<evidence type="ECO:0000313" key="5">
    <source>
        <dbReference type="Proteomes" id="UP000318380"/>
    </source>
</evidence>
<dbReference type="PANTHER" id="PTHR23421">
    <property type="entry name" value="BETA-GALACTOSIDASE RELATED"/>
    <property type="match status" value="1"/>
</dbReference>
<dbReference type="InterPro" id="IPR017853">
    <property type="entry name" value="GH"/>
</dbReference>
<dbReference type="PRINTS" id="PR00742">
    <property type="entry name" value="GLHYDRLASE35"/>
</dbReference>
<keyword evidence="5" id="KW-1185">Reference proteome</keyword>
<feature type="domain" description="Glycoside hydrolase 35 catalytic" evidence="3">
    <location>
        <begin position="41"/>
        <end position="204"/>
    </location>
</feature>
<organism evidence="4 5">
    <name type="scientific">Kribbella amoyensis</name>
    <dbReference type="NCBI Taxonomy" id="996641"/>
    <lineage>
        <taxon>Bacteria</taxon>
        <taxon>Bacillati</taxon>
        <taxon>Actinomycetota</taxon>
        <taxon>Actinomycetes</taxon>
        <taxon>Propionibacteriales</taxon>
        <taxon>Kribbellaceae</taxon>
        <taxon>Kribbella</taxon>
    </lineage>
</organism>